<evidence type="ECO:0000313" key="2">
    <source>
        <dbReference type="WBParaSite" id="ES5_v2.g12792.t1"/>
    </source>
</evidence>
<dbReference type="WBParaSite" id="ES5_v2.g12792.t1">
    <property type="protein sequence ID" value="ES5_v2.g12792.t1"/>
    <property type="gene ID" value="ES5_v2.g12792"/>
</dbReference>
<name>A0AC34F6G0_9BILA</name>
<protein>
    <submittedName>
        <fullName evidence="2">BTB domain-containing protein</fullName>
    </submittedName>
</protein>
<evidence type="ECO:0000313" key="1">
    <source>
        <dbReference type="Proteomes" id="UP000887579"/>
    </source>
</evidence>
<organism evidence="1 2">
    <name type="scientific">Panagrolaimus sp. ES5</name>
    <dbReference type="NCBI Taxonomy" id="591445"/>
    <lineage>
        <taxon>Eukaryota</taxon>
        <taxon>Metazoa</taxon>
        <taxon>Ecdysozoa</taxon>
        <taxon>Nematoda</taxon>
        <taxon>Chromadorea</taxon>
        <taxon>Rhabditida</taxon>
        <taxon>Tylenchina</taxon>
        <taxon>Panagrolaimomorpha</taxon>
        <taxon>Panagrolaimoidea</taxon>
        <taxon>Panagrolaimidae</taxon>
        <taxon>Panagrolaimus</taxon>
    </lineage>
</organism>
<dbReference type="Proteomes" id="UP000887579">
    <property type="component" value="Unplaced"/>
</dbReference>
<sequence>MLENQNFKETQTGEMVIKDFKLDTVKAVVGFCYGENISNFLKFTENALALLMFTDKYDMKNLKALFEEYYSKKLTKANVANVLSAANRVNADNLKTQCIKFIQYLPRVEKTSIVYGALDEELRGLFT</sequence>
<proteinExistence type="predicted"/>
<reference evidence="2" key="1">
    <citation type="submission" date="2022-11" db="UniProtKB">
        <authorList>
            <consortium name="WormBaseParasite"/>
        </authorList>
    </citation>
    <scope>IDENTIFICATION</scope>
</reference>
<accession>A0AC34F6G0</accession>